<sequence>MSFFSNMDISAERKRLEGAPTSSASRQARTTEILARQSRIRDGDSQANNRQGYEAISGLSHIVTHTVKGNNGLTEAVAKLVAEIYALQTEGAVLAKFLHSDYKSVLKDTSEISNITPNIVIEAVDAIRQLKKLLDEATINFVESSKAQITAKGAVKEMVRQFSGQLSFPEAVVAASDPTVRDRVQEKYMLYDEQLLRHQEEDDRKYALQLQGEEDMRA</sequence>
<organism evidence="2">
    <name type="scientific">Lentinula edodes negative-strand RNA virus 1</name>
    <dbReference type="NCBI Taxonomy" id="2547430"/>
    <lineage>
        <taxon>Viruses</taxon>
        <taxon>Riboviria</taxon>
        <taxon>Orthornavirae</taxon>
        <taxon>Negarnaviricota</taxon>
        <taxon>Haploviricotina</taxon>
        <taxon>Monjiviricetes</taxon>
        <taxon>Mononegavirales</taxon>
        <taxon>Mymonaviridae</taxon>
        <taxon>Lentimonavirus</taxon>
        <taxon>Lentimonavirus lentinulae</taxon>
    </lineage>
</organism>
<feature type="compositionally biased region" description="Polar residues" evidence="1">
    <location>
        <begin position="20"/>
        <end position="30"/>
    </location>
</feature>
<protein>
    <submittedName>
        <fullName evidence="2">ORF4</fullName>
    </submittedName>
</protein>
<proteinExistence type="predicted"/>
<evidence type="ECO:0000313" key="2">
    <source>
        <dbReference type="EMBL" id="QOX06035.1"/>
    </source>
</evidence>
<evidence type="ECO:0000256" key="1">
    <source>
        <dbReference type="SAM" id="MobiDB-lite"/>
    </source>
</evidence>
<reference evidence="2" key="1">
    <citation type="submission" date="2019-11" db="EMBL/GenBank/DDBJ databases">
        <title>High-throughput sequencing reveals mycoviral diversity and a harmful negative-stranded RNA virus LeNSRV1 in edible mushroom Lentinula edodes.</title>
        <authorList>
            <person name="Guo M."/>
            <person name="Bian Y."/>
            <person name="Xu Z."/>
        </authorList>
    </citation>
    <scope>NUCLEOTIDE SEQUENCE</scope>
    <source>
        <strain evidence="2">Le20HNZMD</strain>
    </source>
</reference>
<name>A0A7S7C2J6_9MONO</name>
<dbReference type="EMBL" id="MN744716">
    <property type="protein sequence ID" value="QOX06035.1"/>
    <property type="molecule type" value="Viral_cRNA"/>
</dbReference>
<feature type="region of interest" description="Disordered" evidence="1">
    <location>
        <begin position="14"/>
        <end position="48"/>
    </location>
</feature>
<accession>A0A7S7C2J6</accession>